<comment type="caution">
    <text evidence="9">The sequence shown here is derived from an EMBL/GenBank/DDBJ whole genome shotgun (WGS) entry which is preliminary data.</text>
</comment>
<name>A0ABR4PKU5_9HELO</name>
<dbReference type="Proteomes" id="UP001629113">
    <property type="component" value="Unassembled WGS sequence"/>
</dbReference>
<feature type="transmembrane region" description="Helical" evidence="8">
    <location>
        <begin position="296"/>
        <end position="316"/>
    </location>
</feature>
<feature type="transmembrane region" description="Helical" evidence="8">
    <location>
        <begin position="89"/>
        <end position="109"/>
    </location>
</feature>
<feature type="transmembrane region" description="Helical" evidence="8">
    <location>
        <begin position="50"/>
        <end position="69"/>
    </location>
</feature>
<gene>
    <name evidence="9" type="ORF">PVAG01_05709</name>
</gene>
<sequence length="583" mass="63527">MALRGDTPDQLHLGTKEPDVQKKEFDHAPLLGIKSIGVQRIEAISAQFTGIDRIVLFCSIFLVAYAYGLDGTIRYTYQPVATAAFGHHSLLATITVLRSIIAAASQPIAGKVADVFGRVELLYFSIFFYVLGTIVEAAATNIQAFAAGSVLYQLGYTVVQLLVEVLIADLTSLRSRLFFSYIPAAPFIINTWVSGDITKAVLGRTTWKWGIGMWALIYPVCALPLLITLTIAGRRAKRAGQLQNFKTPRQHLGMKRLVSELFWQLDLIGCVLIIAIFGLILVPLTLAGGENETWKTAHIIAPLVIGFLCIPVFIWWESTCKYPMVPFTLLKDRGVWGALGIALFLNFAWYLQGDYLYTVLQVAFNESVKSATRITSLYSFTSVLVGLGVGIIVRFVKQLKWFIVAGTMLFTVAFGLLIRFRGGDGGSNYSGIIGAQVLLGIAGGMFPYTAQASIQSATKHEHVAVITGLFLATYSVGSALGNCVSGAYWTNTLPKKLAQNLAFTGNATLASTVYGDPFTFIAAYGMDTPERVAVVAAYRDTQRVLCIIGICLTIPLIAFGLCTRNPRLGKEQSLPDAEEVTHK</sequence>
<feature type="transmembrane region" description="Helical" evidence="8">
    <location>
        <begin position="401"/>
        <end position="420"/>
    </location>
</feature>
<evidence type="ECO:0000256" key="5">
    <source>
        <dbReference type="ARBA" id="ARBA00022989"/>
    </source>
</evidence>
<comment type="subcellular location">
    <subcellularLocation>
        <location evidence="1">Endomembrane system</location>
        <topology evidence="1">Multi-pass membrane protein</topology>
    </subcellularLocation>
</comment>
<dbReference type="PANTHER" id="PTHR23501:SF92">
    <property type="entry name" value="GLUTATHIONE EXCHANGER 1-RELATED"/>
    <property type="match status" value="1"/>
</dbReference>
<feature type="transmembrane region" description="Helical" evidence="8">
    <location>
        <begin position="432"/>
        <end position="450"/>
    </location>
</feature>
<evidence type="ECO:0000256" key="4">
    <source>
        <dbReference type="ARBA" id="ARBA00022692"/>
    </source>
</evidence>
<dbReference type="SUPFAM" id="SSF103473">
    <property type="entry name" value="MFS general substrate transporter"/>
    <property type="match status" value="1"/>
</dbReference>
<feature type="transmembrane region" description="Helical" evidence="8">
    <location>
        <begin position="177"/>
        <end position="193"/>
    </location>
</feature>
<evidence type="ECO:0000256" key="6">
    <source>
        <dbReference type="ARBA" id="ARBA00023065"/>
    </source>
</evidence>
<keyword evidence="3" id="KW-0813">Transport</keyword>
<comment type="similarity">
    <text evidence="2">Belongs to the major facilitator superfamily.</text>
</comment>
<organism evidence="9 10">
    <name type="scientific">Phlyctema vagabunda</name>
    <dbReference type="NCBI Taxonomy" id="108571"/>
    <lineage>
        <taxon>Eukaryota</taxon>
        <taxon>Fungi</taxon>
        <taxon>Dikarya</taxon>
        <taxon>Ascomycota</taxon>
        <taxon>Pezizomycotina</taxon>
        <taxon>Leotiomycetes</taxon>
        <taxon>Helotiales</taxon>
        <taxon>Dermateaceae</taxon>
        <taxon>Phlyctema</taxon>
    </lineage>
</organism>
<protein>
    <submittedName>
        <fullName evidence="9">Major facilitator superfamily transporter</fullName>
    </submittedName>
</protein>
<proteinExistence type="inferred from homology"/>
<evidence type="ECO:0000256" key="8">
    <source>
        <dbReference type="SAM" id="Phobius"/>
    </source>
</evidence>
<feature type="transmembrane region" description="Helical" evidence="8">
    <location>
        <begin position="213"/>
        <end position="232"/>
    </location>
</feature>
<keyword evidence="6" id="KW-0406">Ion transport</keyword>
<feature type="transmembrane region" description="Helical" evidence="8">
    <location>
        <begin position="121"/>
        <end position="144"/>
    </location>
</feature>
<accession>A0ABR4PKU5</accession>
<dbReference type="InterPro" id="IPR036259">
    <property type="entry name" value="MFS_trans_sf"/>
</dbReference>
<keyword evidence="10" id="KW-1185">Reference proteome</keyword>
<feature type="transmembrane region" description="Helical" evidence="8">
    <location>
        <begin position="261"/>
        <end position="284"/>
    </location>
</feature>
<evidence type="ECO:0000313" key="9">
    <source>
        <dbReference type="EMBL" id="KAL3423962.1"/>
    </source>
</evidence>
<dbReference type="PANTHER" id="PTHR23501">
    <property type="entry name" value="MAJOR FACILITATOR SUPERFAMILY"/>
    <property type="match status" value="1"/>
</dbReference>
<reference evidence="9 10" key="1">
    <citation type="submission" date="2024-06" db="EMBL/GenBank/DDBJ databases">
        <title>Complete genome of Phlyctema vagabunda strain 19-DSS-EL-015.</title>
        <authorList>
            <person name="Fiorenzani C."/>
        </authorList>
    </citation>
    <scope>NUCLEOTIDE SEQUENCE [LARGE SCALE GENOMIC DNA]</scope>
    <source>
        <strain evidence="9 10">19-DSS-EL-015</strain>
    </source>
</reference>
<evidence type="ECO:0000256" key="2">
    <source>
        <dbReference type="ARBA" id="ARBA00008335"/>
    </source>
</evidence>
<feature type="transmembrane region" description="Helical" evidence="8">
    <location>
        <begin position="462"/>
        <end position="489"/>
    </location>
</feature>
<evidence type="ECO:0000256" key="7">
    <source>
        <dbReference type="ARBA" id="ARBA00023136"/>
    </source>
</evidence>
<dbReference type="EMBL" id="JBFCZG010000004">
    <property type="protein sequence ID" value="KAL3423962.1"/>
    <property type="molecule type" value="Genomic_DNA"/>
</dbReference>
<feature type="transmembrane region" description="Helical" evidence="8">
    <location>
        <begin position="150"/>
        <end position="170"/>
    </location>
</feature>
<dbReference type="Pfam" id="PF07690">
    <property type="entry name" value="MFS_1"/>
    <property type="match status" value="1"/>
</dbReference>
<evidence type="ECO:0000256" key="1">
    <source>
        <dbReference type="ARBA" id="ARBA00004127"/>
    </source>
</evidence>
<evidence type="ECO:0000313" key="10">
    <source>
        <dbReference type="Proteomes" id="UP001629113"/>
    </source>
</evidence>
<keyword evidence="7 8" id="KW-0472">Membrane</keyword>
<dbReference type="InterPro" id="IPR011701">
    <property type="entry name" value="MFS"/>
</dbReference>
<feature type="transmembrane region" description="Helical" evidence="8">
    <location>
        <begin position="542"/>
        <end position="562"/>
    </location>
</feature>
<keyword evidence="5 8" id="KW-1133">Transmembrane helix</keyword>
<feature type="transmembrane region" description="Helical" evidence="8">
    <location>
        <begin position="377"/>
        <end position="396"/>
    </location>
</feature>
<evidence type="ECO:0000256" key="3">
    <source>
        <dbReference type="ARBA" id="ARBA00022448"/>
    </source>
</evidence>
<keyword evidence="4 8" id="KW-0812">Transmembrane</keyword>
<dbReference type="Gene3D" id="1.20.1250.20">
    <property type="entry name" value="MFS general substrate transporter like domains"/>
    <property type="match status" value="2"/>
</dbReference>
<feature type="transmembrane region" description="Helical" evidence="8">
    <location>
        <begin position="336"/>
        <end position="357"/>
    </location>
</feature>